<dbReference type="PANTHER" id="PTHR43201">
    <property type="entry name" value="ACYL-COA SYNTHETASE"/>
    <property type="match status" value="1"/>
</dbReference>
<dbReference type="AlphaFoldDB" id="A0AAV2R9Z6"/>
<evidence type="ECO:0000256" key="3">
    <source>
        <dbReference type="ARBA" id="ARBA00037247"/>
    </source>
</evidence>
<keyword evidence="2" id="KW-0436">Ligase</keyword>
<dbReference type="InterPro" id="IPR020845">
    <property type="entry name" value="AMP-binding_CS"/>
</dbReference>
<dbReference type="InterPro" id="IPR000873">
    <property type="entry name" value="AMP-dep_synth/lig_dom"/>
</dbReference>
<evidence type="ECO:0000256" key="1">
    <source>
        <dbReference type="ARBA" id="ARBA00006432"/>
    </source>
</evidence>
<dbReference type="EC" id="6.2.1.2" evidence="4"/>
<dbReference type="Pfam" id="PF00501">
    <property type="entry name" value="AMP-binding"/>
    <property type="match status" value="1"/>
</dbReference>
<sequence>MALNVWRRGHRVLWGAADRTHGYRLKRHLSNSSYLAQIHRTTSLEWSYLHVPGPQPLLDLTIGRAVDRAHDLYGDTEALVSVHEGIRKSFSQVKTEAEVVAAGLVSLGLQRGDRLGMWGTNNYHWYITQMAAAKAGLVLVNVNPAYRSEELLFCLNKVGIKALICDRDFKTSDYYSMVCSAIPEVTISSPGKIKSSAAPHFKTLIVHSTDVSEHLPGAYKFADLYEAGDSSHMKIVQELGHRLQLNECANIQFTSGTTGTPKGAMLSHQNVVNNAAGIGGRSEFDQYSHPQGPMKYFCHGSVVLNL</sequence>
<evidence type="ECO:0000313" key="9">
    <source>
        <dbReference type="EMBL" id="CAL4116692.1"/>
    </source>
</evidence>
<evidence type="ECO:0000256" key="5">
    <source>
        <dbReference type="ARBA" id="ARBA00039638"/>
    </source>
</evidence>
<keyword evidence="10" id="KW-1185">Reference proteome</keyword>
<dbReference type="PROSITE" id="PS00455">
    <property type="entry name" value="AMP_BINDING"/>
    <property type="match status" value="1"/>
</dbReference>
<evidence type="ECO:0000256" key="6">
    <source>
        <dbReference type="ARBA" id="ARBA00047319"/>
    </source>
</evidence>
<comment type="similarity">
    <text evidence="1">Belongs to the ATP-dependent AMP-binding enzyme family.</text>
</comment>
<organism evidence="9 10">
    <name type="scientific">Meganyctiphanes norvegica</name>
    <name type="common">Northern krill</name>
    <name type="synonym">Thysanopoda norvegica</name>
    <dbReference type="NCBI Taxonomy" id="48144"/>
    <lineage>
        <taxon>Eukaryota</taxon>
        <taxon>Metazoa</taxon>
        <taxon>Ecdysozoa</taxon>
        <taxon>Arthropoda</taxon>
        <taxon>Crustacea</taxon>
        <taxon>Multicrustacea</taxon>
        <taxon>Malacostraca</taxon>
        <taxon>Eumalacostraca</taxon>
        <taxon>Eucarida</taxon>
        <taxon>Euphausiacea</taxon>
        <taxon>Euphausiidae</taxon>
        <taxon>Meganyctiphanes</taxon>
    </lineage>
</organism>
<feature type="domain" description="AMP-dependent synthetase/ligase" evidence="8">
    <location>
        <begin position="71"/>
        <end position="279"/>
    </location>
</feature>
<comment type="function">
    <text evidence="3">Acyl-CoA synthases catalyze the initial reaction in fatty acid metabolism, by forming a thioester with CoA. Has some preference toward medium-chain substrates. Plays a role in adipocyte differentiation.</text>
</comment>
<dbReference type="SUPFAM" id="SSF56801">
    <property type="entry name" value="Acetyl-CoA synthetase-like"/>
    <property type="match status" value="1"/>
</dbReference>
<dbReference type="GO" id="GO:0031956">
    <property type="term" value="F:medium-chain fatty acid-CoA ligase activity"/>
    <property type="evidence" value="ECO:0007669"/>
    <property type="project" value="UniProtKB-EC"/>
</dbReference>
<gene>
    <name evidence="9" type="ORF">MNOR_LOCUS21028</name>
</gene>
<dbReference type="EMBL" id="CAXKWB010016617">
    <property type="protein sequence ID" value="CAL4116692.1"/>
    <property type="molecule type" value="Genomic_DNA"/>
</dbReference>
<proteinExistence type="inferred from homology"/>
<evidence type="ECO:0000256" key="4">
    <source>
        <dbReference type="ARBA" id="ARBA00039009"/>
    </source>
</evidence>
<comment type="catalytic activity">
    <reaction evidence="7">
        <text>a medium-chain fatty acid + ATP + CoA = a medium-chain fatty acyl-CoA + AMP + diphosphate</text>
        <dbReference type="Rhea" id="RHEA:48340"/>
        <dbReference type="ChEBI" id="CHEBI:30616"/>
        <dbReference type="ChEBI" id="CHEBI:33019"/>
        <dbReference type="ChEBI" id="CHEBI:57287"/>
        <dbReference type="ChEBI" id="CHEBI:59558"/>
        <dbReference type="ChEBI" id="CHEBI:90546"/>
        <dbReference type="ChEBI" id="CHEBI:456215"/>
        <dbReference type="EC" id="6.2.1.2"/>
    </reaction>
</comment>
<dbReference type="PANTHER" id="PTHR43201:SF5">
    <property type="entry name" value="MEDIUM-CHAIN ACYL-COA LIGASE ACSF2, MITOCHONDRIAL"/>
    <property type="match status" value="1"/>
</dbReference>
<protein>
    <recommendedName>
        <fullName evidence="5">Medium-chain acyl-CoA ligase ACSF2, mitochondrial</fullName>
        <ecNumber evidence="4">6.2.1.2</ecNumber>
    </recommendedName>
</protein>
<evidence type="ECO:0000256" key="2">
    <source>
        <dbReference type="ARBA" id="ARBA00022598"/>
    </source>
</evidence>
<evidence type="ECO:0000256" key="7">
    <source>
        <dbReference type="ARBA" id="ARBA00048277"/>
    </source>
</evidence>
<dbReference type="GO" id="GO:0006631">
    <property type="term" value="P:fatty acid metabolic process"/>
    <property type="evidence" value="ECO:0007669"/>
    <property type="project" value="TreeGrafter"/>
</dbReference>
<feature type="non-terminal residue" evidence="9">
    <location>
        <position position="306"/>
    </location>
</feature>
<dbReference type="Proteomes" id="UP001497623">
    <property type="component" value="Unassembled WGS sequence"/>
</dbReference>
<comment type="catalytic activity">
    <reaction evidence="6">
        <text>octanoate + ATP + CoA = octanoyl-CoA + AMP + diphosphate</text>
        <dbReference type="Rhea" id="RHEA:33631"/>
        <dbReference type="ChEBI" id="CHEBI:25646"/>
        <dbReference type="ChEBI" id="CHEBI:30616"/>
        <dbReference type="ChEBI" id="CHEBI:33019"/>
        <dbReference type="ChEBI" id="CHEBI:57287"/>
        <dbReference type="ChEBI" id="CHEBI:57386"/>
        <dbReference type="ChEBI" id="CHEBI:456215"/>
    </reaction>
</comment>
<accession>A0AAV2R9Z6</accession>
<name>A0AAV2R9Z6_MEGNR</name>
<evidence type="ECO:0000259" key="8">
    <source>
        <dbReference type="Pfam" id="PF00501"/>
    </source>
</evidence>
<dbReference type="Gene3D" id="3.40.50.980">
    <property type="match status" value="2"/>
</dbReference>
<reference evidence="9 10" key="1">
    <citation type="submission" date="2024-05" db="EMBL/GenBank/DDBJ databases">
        <authorList>
            <person name="Wallberg A."/>
        </authorList>
    </citation>
    <scope>NUCLEOTIDE SEQUENCE [LARGE SCALE GENOMIC DNA]</scope>
</reference>
<comment type="caution">
    <text evidence="9">The sequence shown here is derived from an EMBL/GenBank/DDBJ whole genome shotgun (WGS) entry which is preliminary data.</text>
</comment>
<evidence type="ECO:0000313" key="10">
    <source>
        <dbReference type="Proteomes" id="UP001497623"/>
    </source>
</evidence>